<sequence length="77" mass="8469">MLPPLGPIPCNLSCPNCSKQVQTRMEYRASSKSHIIALLLAGMLCLPCACAVYCTECARNVEHYCPSCNVFLGVYDR</sequence>
<keyword evidence="5" id="KW-0479">Metal-binding</keyword>
<dbReference type="GO" id="GO:0008270">
    <property type="term" value="F:zinc ion binding"/>
    <property type="evidence" value="ECO:0007669"/>
    <property type="project" value="TreeGrafter"/>
</dbReference>
<dbReference type="OrthoDB" id="5599753at2759"/>
<reference evidence="10" key="1">
    <citation type="submission" date="2020-11" db="EMBL/GenBank/DDBJ databases">
        <authorList>
            <person name="Whitehead M."/>
        </authorList>
    </citation>
    <scope>NUCLEOTIDE SEQUENCE</scope>
    <source>
        <strain evidence="10">EGII</strain>
    </source>
</reference>
<name>A0A811VC68_CERCA</name>
<dbReference type="EMBL" id="CAJHJT010000056">
    <property type="protein sequence ID" value="CAD7013475.1"/>
    <property type="molecule type" value="Genomic_DNA"/>
</dbReference>
<evidence type="ECO:0000256" key="3">
    <source>
        <dbReference type="ARBA" id="ARBA00004630"/>
    </source>
</evidence>
<dbReference type="Pfam" id="PF10601">
    <property type="entry name" value="zf-LITAF-like"/>
    <property type="match status" value="1"/>
</dbReference>
<dbReference type="Proteomes" id="UP000606786">
    <property type="component" value="Unassembled WGS sequence"/>
</dbReference>
<dbReference type="PANTHER" id="PTHR23292">
    <property type="entry name" value="LIPOPOLYSACCHARIDE-INDUCED TUMOR NECROSIS FACTOR-ALPHA FACTOR"/>
    <property type="match status" value="1"/>
</dbReference>
<evidence type="ECO:0000313" key="11">
    <source>
        <dbReference type="Proteomes" id="UP000606786"/>
    </source>
</evidence>
<evidence type="ECO:0000256" key="1">
    <source>
        <dbReference type="ARBA" id="ARBA00004414"/>
    </source>
</evidence>
<keyword evidence="8" id="KW-0812">Transmembrane</keyword>
<gene>
    <name evidence="10" type="ORF">CCAP1982_LOCUS21537</name>
</gene>
<comment type="subcellular location">
    <subcellularLocation>
        <location evidence="2">Endosome membrane</location>
        <topology evidence="2">Peripheral membrane protein</topology>
    </subcellularLocation>
    <subcellularLocation>
        <location evidence="1">Late endosome membrane</location>
    </subcellularLocation>
    <subcellularLocation>
        <location evidence="3">Lysosome membrane</location>
        <topology evidence="3">Peripheral membrane protein</topology>
        <orientation evidence="3">Cytoplasmic side</orientation>
    </subcellularLocation>
</comment>
<protein>
    <submittedName>
        <fullName evidence="10">(Mediterranean fruit fly) hypothetical protein</fullName>
    </submittedName>
</protein>
<comment type="similarity">
    <text evidence="4">Belongs to the CDIP1/LITAF family.</text>
</comment>
<dbReference type="PANTHER" id="PTHR23292:SF14">
    <property type="entry name" value="FI16615P1-RELATED"/>
    <property type="match status" value="1"/>
</dbReference>
<dbReference type="GO" id="GO:0031902">
    <property type="term" value="C:late endosome membrane"/>
    <property type="evidence" value="ECO:0007669"/>
    <property type="project" value="UniProtKB-SubCell"/>
</dbReference>
<keyword evidence="11" id="KW-1185">Reference proteome</keyword>
<feature type="domain" description="LITAF" evidence="9">
    <location>
        <begin position="1"/>
        <end position="77"/>
    </location>
</feature>
<evidence type="ECO:0000259" key="9">
    <source>
        <dbReference type="PROSITE" id="PS51837"/>
    </source>
</evidence>
<keyword evidence="7 8" id="KW-0472">Membrane</keyword>
<comment type="caution">
    <text evidence="10">The sequence shown here is derived from an EMBL/GenBank/DDBJ whole genome shotgun (WGS) entry which is preliminary data.</text>
</comment>
<dbReference type="GO" id="GO:0005765">
    <property type="term" value="C:lysosomal membrane"/>
    <property type="evidence" value="ECO:0007669"/>
    <property type="project" value="UniProtKB-SubCell"/>
</dbReference>
<evidence type="ECO:0000256" key="8">
    <source>
        <dbReference type="SAM" id="Phobius"/>
    </source>
</evidence>
<evidence type="ECO:0000313" key="10">
    <source>
        <dbReference type="EMBL" id="CAD7013475.1"/>
    </source>
</evidence>
<dbReference type="InterPro" id="IPR037519">
    <property type="entry name" value="LITAF_fam"/>
</dbReference>
<evidence type="ECO:0000256" key="2">
    <source>
        <dbReference type="ARBA" id="ARBA00004481"/>
    </source>
</evidence>
<dbReference type="PROSITE" id="PS51837">
    <property type="entry name" value="LITAF"/>
    <property type="match status" value="1"/>
</dbReference>
<keyword evidence="6" id="KW-0862">Zinc</keyword>
<feature type="transmembrane region" description="Helical" evidence="8">
    <location>
        <begin position="35"/>
        <end position="54"/>
    </location>
</feature>
<evidence type="ECO:0000256" key="7">
    <source>
        <dbReference type="ARBA" id="ARBA00023136"/>
    </source>
</evidence>
<dbReference type="AlphaFoldDB" id="A0A811VC68"/>
<organism evidence="10 11">
    <name type="scientific">Ceratitis capitata</name>
    <name type="common">Mediterranean fruit fly</name>
    <name type="synonym">Tephritis capitata</name>
    <dbReference type="NCBI Taxonomy" id="7213"/>
    <lineage>
        <taxon>Eukaryota</taxon>
        <taxon>Metazoa</taxon>
        <taxon>Ecdysozoa</taxon>
        <taxon>Arthropoda</taxon>
        <taxon>Hexapoda</taxon>
        <taxon>Insecta</taxon>
        <taxon>Pterygota</taxon>
        <taxon>Neoptera</taxon>
        <taxon>Endopterygota</taxon>
        <taxon>Diptera</taxon>
        <taxon>Brachycera</taxon>
        <taxon>Muscomorpha</taxon>
        <taxon>Tephritoidea</taxon>
        <taxon>Tephritidae</taxon>
        <taxon>Ceratitis</taxon>
        <taxon>Ceratitis</taxon>
    </lineage>
</organism>
<proteinExistence type="inferred from homology"/>
<accession>A0A811VC68</accession>
<evidence type="ECO:0000256" key="5">
    <source>
        <dbReference type="ARBA" id="ARBA00022723"/>
    </source>
</evidence>
<keyword evidence="8" id="KW-1133">Transmembrane helix</keyword>
<evidence type="ECO:0000256" key="4">
    <source>
        <dbReference type="ARBA" id="ARBA00005975"/>
    </source>
</evidence>
<dbReference type="SMART" id="SM00714">
    <property type="entry name" value="LITAF"/>
    <property type="match status" value="1"/>
</dbReference>
<dbReference type="InterPro" id="IPR006629">
    <property type="entry name" value="LITAF"/>
</dbReference>
<evidence type="ECO:0000256" key="6">
    <source>
        <dbReference type="ARBA" id="ARBA00022833"/>
    </source>
</evidence>